<feature type="non-terminal residue" evidence="1">
    <location>
        <position position="1"/>
    </location>
</feature>
<comment type="caution">
    <text evidence="1">The sequence shown here is derived from an EMBL/GenBank/DDBJ whole genome shotgun (WGS) entry which is preliminary data.</text>
</comment>
<organism evidence="1">
    <name type="scientific">marine sediment metagenome</name>
    <dbReference type="NCBI Taxonomy" id="412755"/>
    <lineage>
        <taxon>unclassified sequences</taxon>
        <taxon>metagenomes</taxon>
        <taxon>ecological metagenomes</taxon>
    </lineage>
</organism>
<dbReference type="Gene3D" id="3.90.1480.10">
    <property type="entry name" value="Alpha-2,3-sialyltransferase"/>
    <property type="match status" value="1"/>
</dbReference>
<protein>
    <recommendedName>
        <fullName evidence="2">DUF115 domain-containing protein</fullName>
    </recommendedName>
</protein>
<proteinExistence type="predicted"/>
<dbReference type="AlphaFoldDB" id="A0A0F9Q6J0"/>
<evidence type="ECO:0000313" key="1">
    <source>
        <dbReference type="EMBL" id="KKN08831.1"/>
    </source>
</evidence>
<name>A0A0F9Q6J0_9ZZZZ</name>
<reference evidence="1" key="1">
    <citation type="journal article" date="2015" name="Nature">
        <title>Complex archaea that bridge the gap between prokaryotes and eukaryotes.</title>
        <authorList>
            <person name="Spang A."/>
            <person name="Saw J.H."/>
            <person name="Jorgensen S.L."/>
            <person name="Zaremba-Niedzwiedzka K."/>
            <person name="Martijn J."/>
            <person name="Lind A.E."/>
            <person name="van Eijk R."/>
            <person name="Schleper C."/>
            <person name="Guy L."/>
            <person name="Ettema T.J."/>
        </authorList>
    </citation>
    <scope>NUCLEOTIDE SEQUENCE</scope>
</reference>
<accession>A0A0F9Q6J0</accession>
<dbReference type="EMBL" id="LAZR01004412">
    <property type="protein sequence ID" value="KKN08831.1"/>
    <property type="molecule type" value="Genomic_DNA"/>
</dbReference>
<gene>
    <name evidence="1" type="ORF">LCGC14_1052610</name>
</gene>
<evidence type="ECO:0008006" key="2">
    <source>
        <dbReference type="Google" id="ProtNLM"/>
    </source>
</evidence>
<sequence length="216" mass="24639">QLRLLLEKGNRIRMSFVIPKIWVNSTTVCIASGPSLSNSELKLCRDKGYRFIVVNDNYTRAPWADILYAADNIWWRNHRGVKGFHGLKISIEEKSKEFGNIKIVKNLGNKGLSLDSTGLMTGHNSGYQAINLAFLLGSKKIILLGYDMREGKDRKNHWFGEHEWKKKNPNVPYDLFLREFPSIVGPLKREGVEVINCNLDSSLECFKKISLSDVLL</sequence>